<dbReference type="SMART" id="SM00342">
    <property type="entry name" value="HTH_ARAC"/>
    <property type="match status" value="1"/>
</dbReference>
<accession>A0A1P8KIV7</accession>
<dbReference type="PROSITE" id="PS00041">
    <property type="entry name" value="HTH_ARAC_FAMILY_1"/>
    <property type="match status" value="1"/>
</dbReference>
<evidence type="ECO:0000313" key="6">
    <source>
        <dbReference type="EMBL" id="APW64491.1"/>
    </source>
</evidence>
<reference evidence="6 7" key="1">
    <citation type="submission" date="2017-01" db="EMBL/GenBank/DDBJ databases">
        <title>Genome sequencing of Arcobacter sp. LPB0137.</title>
        <authorList>
            <person name="Lee G.-W."/>
            <person name="Yi H."/>
        </authorList>
    </citation>
    <scope>NUCLEOTIDE SEQUENCE [LARGE SCALE GENOMIC DNA]</scope>
    <source>
        <strain evidence="6 7">LPB0137</strain>
    </source>
</reference>
<dbReference type="InterPro" id="IPR018062">
    <property type="entry name" value="HTH_AraC-typ_CS"/>
</dbReference>
<proteinExistence type="predicted"/>
<dbReference type="InterPro" id="IPR003313">
    <property type="entry name" value="AraC-bd"/>
</dbReference>
<dbReference type="Pfam" id="PF02311">
    <property type="entry name" value="AraC_binding"/>
    <property type="match status" value="1"/>
</dbReference>
<dbReference type="Pfam" id="PF12833">
    <property type="entry name" value="HTH_18"/>
    <property type="match status" value="1"/>
</dbReference>
<evidence type="ECO:0000256" key="4">
    <source>
        <dbReference type="ARBA" id="ARBA00023163"/>
    </source>
</evidence>
<evidence type="ECO:0000256" key="1">
    <source>
        <dbReference type="ARBA" id="ARBA00023015"/>
    </source>
</evidence>
<keyword evidence="3" id="KW-0010">Activator</keyword>
<dbReference type="RefSeq" id="WP_076083130.1">
    <property type="nucleotide sequence ID" value="NZ_CP019070.1"/>
</dbReference>
<name>A0A1P8KIV7_9BACT</name>
<dbReference type="EMBL" id="CP019070">
    <property type="protein sequence ID" value="APW64491.1"/>
    <property type="molecule type" value="Genomic_DNA"/>
</dbReference>
<dbReference type="PANTHER" id="PTHR46796">
    <property type="entry name" value="HTH-TYPE TRANSCRIPTIONAL ACTIVATOR RHAS-RELATED"/>
    <property type="match status" value="1"/>
</dbReference>
<gene>
    <name evidence="6" type="ORF">LPB137_00880</name>
</gene>
<dbReference type="InterPro" id="IPR037923">
    <property type="entry name" value="HTH-like"/>
</dbReference>
<keyword evidence="7" id="KW-1185">Reference proteome</keyword>
<dbReference type="SUPFAM" id="SSF51215">
    <property type="entry name" value="Regulatory protein AraC"/>
    <property type="match status" value="1"/>
</dbReference>
<dbReference type="GO" id="GO:0043565">
    <property type="term" value="F:sequence-specific DNA binding"/>
    <property type="evidence" value="ECO:0007669"/>
    <property type="project" value="InterPro"/>
</dbReference>
<organism evidence="6 7">
    <name type="scientific">Poseidonibacter parvus</name>
    <dbReference type="NCBI Taxonomy" id="1850254"/>
    <lineage>
        <taxon>Bacteria</taxon>
        <taxon>Pseudomonadati</taxon>
        <taxon>Campylobacterota</taxon>
        <taxon>Epsilonproteobacteria</taxon>
        <taxon>Campylobacterales</taxon>
        <taxon>Arcobacteraceae</taxon>
        <taxon>Poseidonibacter</taxon>
    </lineage>
</organism>
<dbReference type="KEGG" id="alp:LPB137_00880"/>
<dbReference type="Gene3D" id="1.10.10.60">
    <property type="entry name" value="Homeodomain-like"/>
    <property type="match status" value="2"/>
</dbReference>
<dbReference type="InterPro" id="IPR009057">
    <property type="entry name" value="Homeodomain-like_sf"/>
</dbReference>
<dbReference type="Proteomes" id="UP000186074">
    <property type="component" value="Chromosome"/>
</dbReference>
<evidence type="ECO:0000256" key="3">
    <source>
        <dbReference type="ARBA" id="ARBA00023159"/>
    </source>
</evidence>
<evidence type="ECO:0000259" key="5">
    <source>
        <dbReference type="PROSITE" id="PS01124"/>
    </source>
</evidence>
<feature type="domain" description="HTH araC/xylS-type" evidence="5">
    <location>
        <begin position="169"/>
        <end position="266"/>
    </location>
</feature>
<dbReference type="AlphaFoldDB" id="A0A1P8KIV7"/>
<evidence type="ECO:0000313" key="7">
    <source>
        <dbReference type="Proteomes" id="UP000186074"/>
    </source>
</evidence>
<dbReference type="PANTHER" id="PTHR46796:SF2">
    <property type="entry name" value="TRANSCRIPTIONAL REGULATORY PROTEIN"/>
    <property type="match status" value="1"/>
</dbReference>
<protein>
    <submittedName>
        <fullName evidence="6">AraC family transcriptional regulator</fullName>
    </submittedName>
</protein>
<dbReference type="InterPro" id="IPR018060">
    <property type="entry name" value="HTH_AraC"/>
</dbReference>
<keyword evidence="2" id="KW-0238">DNA-binding</keyword>
<dbReference type="PROSITE" id="PS01124">
    <property type="entry name" value="HTH_ARAC_FAMILY_2"/>
    <property type="match status" value="1"/>
</dbReference>
<dbReference type="InterPro" id="IPR050204">
    <property type="entry name" value="AraC_XylS_family_regulators"/>
</dbReference>
<dbReference type="STRING" id="1850254.LPB137_00880"/>
<dbReference type="GO" id="GO:0003700">
    <property type="term" value="F:DNA-binding transcription factor activity"/>
    <property type="evidence" value="ECO:0007669"/>
    <property type="project" value="InterPro"/>
</dbReference>
<dbReference type="SUPFAM" id="SSF46689">
    <property type="entry name" value="Homeodomain-like"/>
    <property type="match status" value="2"/>
</dbReference>
<evidence type="ECO:0000256" key="2">
    <source>
        <dbReference type="ARBA" id="ARBA00023125"/>
    </source>
</evidence>
<keyword evidence="4" id="KW-0804">Transcription</keyword>
<sequence>MNKTFTKVFIHEKLPFLELRYSNSNAHYKKHFHDTFSIGVNKKGTSIYQNRNKSYILKKDMLSIINPKEVHSCNSCSDILNIYYMLYLDISWCENIQRLINPDIKEFVNIPISIIKDKKYYLDFLHLCEYLLSDNLILDKENELLKFFLDFFSLNLEKKEEKIVDEKFYEIQEFINENFQENISLEDLSKEFNLNPFYIIRLFKSQMNLTPHSYLLNVRINKAKEYLKKGYSISEVAQESGFFDQSHLHRNFLKIVANTPNEYRLNFVQ</sequence>
<dbReference type="OrthoDB" id="112032at2"/>
<keyword evidence="1" id="KW-0805">Transcription regulation</keyword>